<sequence>MPSNNSADVVIVGAGIAAGQIAQKLAKAGIDVLMLEAGPRIERWRVVENYRNSPFKSDFQSPYPPTEHAPHPQYSPNNDYLIQRGPEPYKAGYLRMVGGTTWHWSAQSWRLLPNDMKLKTLYGVGRDWPISYDDIEPYYYEAEVEMGVGGPDEGLGSPRSKPYPHPALPLSDFDRRFKEVVEKAGYAHVTEPAARNTAPFDGRPACCGNSNCMPICPIEAQYTGETAIRKAEAAKARLLANAVVYRIEHDANAQIVAVHYKDPDGTTHRVTGKIFVLAANAIETPKLMLISKSDKFANGIGNSSDQVGRNLMDHPGTSVTFLSAEPMWPGRGPMRLSCINNLRDGPTRSEYSSMKINVGNYSPMRAVTDYLIGKGVYGAELDEKIREYCSRWVVVNSFFDILPDPENRITASTEFKDKMGIPRPEVHYHIDDYINRAAKVARGHYANIASLFGGTEVRFDDTYFNNNHIMGTLIMGNDPRDSVVDKDLRSHDHHNLFIASSGTMASAGTVNCTLTLAALSMRLADKLIDEMKHA</sequence>
<feature type="domain" description="Glucose-methanol-choline oxidoreductase C-terminal" evidence="7">
    <location>
        <begin position="403"/>
        <end position="519"/>
    </location>
</feature>
<dbReference type="Gene3D" id="3.50.50.60">
    <property type="entry name" value="FAD/NAD(P)-binding domain"/>
    <property type="match status" value="2"/>
</dbReference>
<evidence type="ECO:0000256" key="1">
    <source>
        <dbReference type="ARBA" id="ARBA00001974"/>
    </source>
</evidence>
<dbReference type="PANTHER" id="PTHR42784">
    <property type="entry name" value="PYRANOSE 2-OXIDASE"/>
    <property type="match status" value="1"/>
</dbReference>
<dbReference type="PANTHER" id="PTHR42784:SF1">
    <property type="entry name" value="PYRANOSE 2-OXIDASE"/>
    <property type="match status" value="1"/>
</dbReference>
<comment type="similarity">
    <text evidence="2">Belongs to the GMC oxidoreductase family.</text>
</comment>
<dbReference type="AlphaFoldDB" id="A0A1H1BZ35"/>
<organism evidence="8 9">
    <name type="scientific">Paraburkholderia fungorum</name>
    <dbReference type="NCBI Taxonomy" id="134537"/>
    <lineage>
        <taxon>Bacteria</taxon>
        <taxon>Pseudomonadati</taxon>
        <taxon>Pseudomonadota</taxon>
        <taxon>Betaproteobacteria</taxon>
        <taxon>Burkholderiales</taxon>
        <taxon>Burkholderiaceae</taxon>
        <taxon>Paraburkholderia</taxon>
    </lineage>
</organism>
<dbReference type="EMBL" id="FNKP01000001">
    <property type="protein sequence ID" value="SDQ57223.1"/>
    <property type="molecule type" value="Genomic_DNA"/>
</dbReference>
<dbReference type="Pfam" id="PF05199">
    <property type="entry name" value="GMC_oxred_C"/>
    <property type="match status" value="1"/>
</dbReference>
<accession>A0A1H1BZ35</accession>
<evidence type="ECO:0000256" key="3">
    <source>
        <dbReference type="ARBA" id="ARBA00022630"/>
    </source>
</evidence>
<dbReference type="InterPro" id="IPR051473">
    <property type="entry name" value="P2Ox-like"/>
</dbReference>
<dbReference type="SUPFAM" id="SSF51905">
    <property type="entry name" value="FAD/NAD(P)-binding domain"/>
    <property type="match status" value="1"/>
</dbReference>
<dbReference type="OrthoDB" id="9787779at2"/>
<dbReference type="SUPFAM" id="SSF54373">
    <property type="entry name" value="FAD-linked reductases, C-terminal domain"/>
    <property type="match status" value="1"/>
</dbReference>
<evidence type="ECO:0000259" key="7">
    <source>
        <dbReference type="Pfam" id="PF05199"/>
    </source>
</evidence>
<reference evidence="9" key="1">
    <citation type="submission" date="2016-10" db="EMBL/GenBank/DDBJ databases">
        <authorList>
            <person name="Varghese N."/>
        </authorList>
    </citation>
    <scope>NUCLEOTIDE SEQUENCE [LARGE SCALE GENOMIC DNA]</scope>
    <source>
        <strain evidence="9">GAS106B</strain>
    </source>
</reference>
<protein>
    <submittedName>
        <fullName evidence="8">Choline dehydrogenase</fullName>
    </submittedName>
</protein>
<dbReference type="GO" id="GO:0016614">
    <property type="term" value="F:oxidoreductase activity, acting on CH-OH group of donors"/>
    <property type="evidence" value="ECO:0007669"/>
    <property type="project" value="InterPro"/>
</dbReference>
<gene>
    <name evidence="8" type="ORF">SAMN05443245_1890</name>
</gene>
<keyword evidence="9" id="KW-1185">Reference proteome</keyword>
<keyword evidence="4" id="KW-0274">FAD</keyword>
<dbReference type="InterPro" id="IPR000172">
    <property type="entry name" value="GMC_OxRdtase_N"/>
</dbReference>
<evidence type="ECO:0000256" key="5">
    <source>
        <dbReference type="ARBA" id="ARBA00023002"/>
    </source>
</evidence>
<evidence type="ECO:0000313" key="8">
    <source>
        <dbReference type="EMBL" id="SDQ57223.1"/>
    </source>
</evidence>
<proteinExistence type="inferred from homology"/>
<dbReference type="Pfam" id="PF00732">
    <property type="entry name" value="GMC_oxred_N"/>
    <property type="match status" value="1"/>
</dbReference>
<dbReference type="InterPro" id="IPR036188">
    <property type="entry name" value="FAD/NAD-bd_sf"/>
</dbReference>
<comment type="cofactor">
    <cofactor evidence="1">
        <name>FAD</name>
        <dbReference type="ChEBI" id="CHEBI:57692"/>
    </cofactor>
</comment>
<dbReference type="GO" id="GO:0050660">
    <property type="term" value="F:flavin adenine dinucleotide binding"/>
    <property type="evidence" value="ECO:0007669"/>
    <property type="project" value="InterPro"/>
</dbReference>
<evidence type="ECO:0000256" key="2">
    <source>
        <dbReference type="ARBA" id="ARBA00010790"/>
    </source>
</evidence>
<evidence type="ECO:0000256" key="4">
    <source>
        <dbReference type="ARBA" id="ARBA00022827"/>
    </source>
</evidence>
<evidence type="ECO:0000313" key="9">
    <source>
        <dbReference type="Proteomes" id="UP000183487"/>
    </source>
</evidence>
<dbReference type="RefSeq" id="WP_074764044.1">
    <property type="nucleotide sequence ID" value="NZ_FNKP01000001.1"/>
</dbReference>
<dbReference type="InterPro" id="IPR007867">
    <property type="entry name" value="GMC_OxRtase_C"/>
</dbReference>
<feature type="domain" description="Glucose-methanol-choline oxidoreductase N-terminal" evidence="6">
    <location>
        <begin position="213"/>
        <end position="315"/>
    </location>
</feature>
<keyword evidence="3" id="KW-0285">Flavoprotein</keyword>
<dbReference type="Proteomes" id="UP000183487">
    <property type="component" value="Unassembled WGS sequence"/>
</dbReference>
<keyword evidence="5" id="KW-0560">Oxidoreductase</keyword>
<evidence type="ECO:0000259" key="6">
    <source>
        <dbReference type="Pfam" id="PF00732"/>
    </source>
</evidence>
<name>A0A1H1BZ35_9BURK</name>